<dbReference type="CDD" id="cd16913">
    <property type="entry name" value="YkuD_like"/>
    <property type="match status" value="1"/>
</dbReference>
<dbReference type="GO" id="GO:0008360">
    <property type="term" value="P:regulation of cell shape"/>
    <property type="evidence" value="ECO:0007669"/>
    <property type="project" value="UniProtKB-UniRule"/>
</dbReference>
<dbReference type="GO" id="GO:0005576">
    <property type="term" value="C:extracellular region"/>
    <property type="evidence" value="ECO:0007669"/>
    <property type="project" value="TreeGrafter"/>
</dbReference>
<dbReference type="PANTHER" id="PTHR30582:SF2">
    <property type="entry name" value="L,D-TRANSPEPTIDASE YCIB-RELATED"/>
    <property type="match status" value="1"/>
</dbReference>
<dbReference type="EC" id="2.-.-.-" evidence="11"/>
<evidence type="ECO:0000256" key="9">
    <source>
        <dbReference type="SAM" id="SignalP"/>
    </source>
</evidence>
<dbReference type="GO" id="GO:0016740">
    <property type="term" value="F:transferase activity"/>
    <property type="evidence" value="ECO:0007669"/>
    <property type="project" value="UniProtKB-KW"/>
</dbReference>
<evidence type="ECO:0000256" key="3">
    <source>
        <dbReference type="ARBA" id="ARBA00022679"/>
    </source>
</evidence>
<evidence type="ECO:0000256" key="8">
    <source>
        <dbReference type="SAM" id="MobiDB-lite"/>
    </source>
</evidence>
<comment type="caution">
    <text evidence="11">The sequence shown here is derived from an EMBL/GenBank/DDBJ whole genome shotgun (WGS) entry which is preliminary data.</text>
</comment>
<feature type="active site" description="Nucleophile" evidence="7">
    <location>
        <position position="178"/>
    </location>
</feature>
<dbReference type="Gene3D" id="2.40.440.10">
    <property type="entry name" value="L,D-transpeptidase catalytic domain-like"/>
    <property type="match status" value="1"/>
</dbReference>
<evidence type="ECO:0000259" key="10">
    <source>
        <dbReference type="PROSITE" id="PS52029"/>
    </source>
</evidence>
<dbReference type="SUPFAM" id="SSF141523">
    <property type="entry name" value="L,D-transpeptidase catalytic domain-like"/>
    <property type="match status" value="1"/>
</dbReference>
<accession>A0A245ZLM0</accession>
<evidence type="ECO:0000256" key="1">
    <source>
        <dbReference type="ARBA" id="ARBA00004752"/>
    </source>
</evidence>
<evidence type="ECO:0000256" key="2">
    <source>
        <dbReference type="ARBA" id="ARBA00005992"/>
    </source>
</evidence>
<evidence type="ECO:0000256" key="7">
    <source>
        <dbReference type="PROSITE-ProRule" id="PRU01373"/>
    </source>
</evidence>
<feature type="chain" id="PRO_5012806131" evidence="9">
    <location>
        <begin position="24"/>
        <end position="216"/>
    </location>
</feature>
<evidence type="ECO:0000256" key="6">
    <source>
        <dbReference type="ARBA" id="ARBA00023316"/>
    </source>
</evidence>
<dbReference type="GO" id="GO:0071555">
    <property type="term" value="P:cell wall organization"/>
    <property type="evidence" value="ECO:0007669"/>
    <property type="project" value="UniProtKB-UniRule"/>
</dbReference>
<gene>
    <name evidence="11" type="primary">lppS</name>
    <name evidence="11" type="ORF">SPMU_16120</name>
</gene>
<feature type="domain" description="L,D-TPase catalytic" evidence="10">
    <location>
        <begin position="94"/>
        <end position="202"/>
    </location>
</feature>
<proteinExistence type="inferred from homology"/>
<keyword evidence="9" id="KW-0732">Signal</keyword>
<dbReference type="EMBL" id="NBBJ01000002">
    <property type="protein sequence ID" value="OWK30623.1"/>
    <property type="molecule type" value="Genomic_DNA"/>
</dbReference>
<evidence type="ECO:0000313" key="12">
    <source>
        <dbReference type="Proteomes" id="UP000197783"/>
    </source>
</evidence>
<evidence type="ECO:0000256" key="4">
    <source>
        <dbReference type="ARBA" id="ARBA00022960"/>
    </source>
</evidence>
<dbReference type="RefSeq" id="WP_088333346.1">
    <property type="nucleotide sequence ID" value="NZ_NBBJ01000002.1"/>
</dbReference>
<dbReference type="AlphaFoldDB" id="A0A245ZLM0"/>
<dbReference type="Pfam" id="PF03734">
    <property type="entry name" value="YkuD"/>
    <property type="match status" value="1"/>
</dbReference>
<feature type="active site" description="Proton donor/acceptor" evidence="7">
    <location>
        <position position="165"/>
    </location>
</feature>
<dbReference type="PROSITE" id="PS52029">
    <property type="entry name" value="LD_TPASE"/>
    <property type="match status" value="1"/>
</dbReference>
<dbReference type="Proteomes" id="UP000197783">
    <property type="component" value="Unassembled WGS sequence"/>
</dbReference>
<dbReference type="InterPro" id="IPR050979">
    <property type="entry name" value="LD-transpeptidase"/>
</dbReference>
<keyword evidence="5 7" id="KW-0573">Peptidoglycan synthesis</keyword>
<feature type="signal peptide" evidence="9">
    <location>
        <begin position="1"/>
        <end position="23"/>
    </location>
</feature>
<keyword evidence="4 7" id="KW-0133">Cell shape</keyword>
<sequence length="216" mass="22559">MFSRGRLLLALLAVALGAVIFVATRTPAPAPQSQVAAARSPTPTPDRAPAPAPVSTPAPDPDAYTVKSILPIDGPMKLGDHHWDESAAPATGTIVITVDLAAQVLSVFRDGHEIGAAAILFGADAKPTPLGVYPITQKSKDHVSNIYNAPMPYMLRLTNDGVAVHASEVAEGYMTHGCIGVPLPFAKKLFETVKLGDKVIITRGETLELGQAVKAA</sequence>
<protein>
    <submittedName>
        <fullName evidence="11">Putative L,D-transpeptidase LppS</fullName>
        <ecNumber evidence="11">2.-.-.-</ecNumber>
    </submittedName>
</protein>
<dbReference type="InterPro" id="IPR005490">
    <property type="entry name" value="LD_TPept_cat_dom"/>
</dbReference>
<dbReference type="PANTHER" id="PTHR30582">
    <property type="entry name" value="L,D-TRANSPEPTIDASE"/>
    <property type="match status" value="1"/>
</dbReference>
<comment type="pathway">
    <text evidence="1 7">Cell wall biogenesis; peptidoglycan biosynthesis.</text>
</comment>
<keyword evidence="3 11" id="KW-0808">Transferase</keyword>
<comment type="similarity">
    <text evidence="2">Belongs to the YkuD family.</text>
</comment>
<feature type="compositionally biased region" description="Low complexity" evidence="8">
    <location>
        <begin position="31"/>
        <end position="41"/>
    </location>
</feature>
<evidence type="ECO:0000256" key="5">
    <source>
        <dbReference type="ARBA" id="ARBA00022984"/>
    </source>
</evidence>
<dbReference type="UniPathway" id="UPA00219"/>
<name>A0A245ZLM0_9SPHN</name>
<feature type="compositionally biased region" description="Pro residues" evidence="8">
    <location>
        <begin position="42"/>
        <end position="60"/>
    </location>
</feature>
<organism evidence="11 12">
    <name type="scientific">Sphingomonas mucosissima</name>
    <dbReference type="NCBI Taxonomy" id="370959"/>
    <lineage>
        <taxon>Bacteria</taxon>
        <taxon>Pseudomonadati</taxon>
        <taxon>Pseudomonadota</taxon>
        <taxon>Alphaproteobacteria</taxon>
        <taxon>Sphingomonadales</taxon>
        <taxon>Sphingomonadaceae</taxon>
        <taxon>Sphingomonas</taxon>
    </lineage>
</organism>
<dbReference type="OrthoDB" id="463216at2"/>
<evidence type="ECO:0000313" key="11">
    <source>
        <dbReference type="EMBL" id="OWK30623.1"/>
    </source>
</evidence>
<reference evidence="11 12" key="1">
    <citation type="submission" date="2017-03" db="EMBL/GenBank/DDBJ databases">
        <title>Genome sequence of Sphingomonas mucosissima DSM 17494.</title>
        <authorList>
            <person name="Poehlein A."/>
            <person name="Wuebbeler J.H."/>
            <person name="Steinbuechel A."/>
            <person name="Daniel R."/>
        </authorList>
    </citation>
    <scope>NUCLEOTIDE SEQUENCE [LARGE SCALE GENOMIC DNA]</scope>
    <source>
        <strain evidence="11 12">DSM 17494</strain>
    </source>
</reference>
<feature type="region of interest" description="Disordered" evidence="8">
    <location>
        <begin position="31"/>
        <end position="62"/>
    </location>
</feature>
<dbReference type="GO" id="GO:0071972">
    <property type="term" value="F:peptidoglycan L,D-transpeptidase activity"/>
    <property type="evidence" value="ECO:0007669"/>
    <property type="project" value="TreeGrafter"/>
</dbReference>
<dbReference type="GO" id="GO:0018104">
    <property type="term" value="P:peptidoglycan-protein cross-linking"/>
    <property type="evidence" value="ECO:0007669"/>
    <property type="project" value="TreeGrafter"/>
</dbReference>
<dbReference type="InterPro" id="IPR038063">
    <property type="entry name" value="Transpep_catalytic_dom"/>
</dbReference>
<keyword evidence="6 7" id="KW-0961">Cell wall biogenesis/degradation</keyword>
<keyword evidence="12" id="KW-1185">Reference proteome</keyword>